<evidence type="ECO:0000256" key="1">
    <source>
        <dbReference type="ARBA" id="ARBA00000654"/>
    </source>
</evidence>
<keyword evidence="6 9" id="KW-0456">Lyase</keyword>
<dbReference type="Proteomes" id="UP000265845">
    <property type="component" value="Unassembled WGS sequence"/>
</dbReference>
<dbReference type="SUPFAM" id="SSF51569">
    <property type="entry name" value="Aldolase"/>
    <property type="match status" value="1"/>
</dbReference>
<dbReference type="InterPro" id="IPR013785">
    <property type="entry name" value="Aldolase_TIM"/>
</dbReference>
<comment type="pathway">
    <text evidence="2">Carbohydrate acid metabolism; 2-dehydro-3-deoxy-D-gluconate degradation; D-glyceraldehyde 3-phosphate and pyruvate from 2-dehydro-3-deoxy-D-gluconate: step 2/2.</text>
</comment>
<keyword evidence="8" id="KW-0119">Carbohydrate metabolism</keyword>
<dbReference type="PANTHER" id="PTHR30246">
    <property type="entry name" value="2-KETO-3-DEOXY-6-PHOSPHOGLUCONATE ALDOLASE"/>
    <property type="match status" value="1"/>
</dbReference>
<accession>A0A399RKN0</accession>
<dbReference type="OrthoDB" id="9805177at2"/>
<dbReference type="GO" id="GO:0008675">
    <property type="term" value="F:2-dehydro-3-deoxy-phosphogluconate aldolase activity"/>
    <property type="evidence" value="ECO:0007669"/>
    <property type="project" value="UniProtKB-EC"/>
</dbReference>
<keyword evidence="10" id="KW-1185">Reference proteome</keyword>
<evidence type="ECO:0000256" key="5">
    <source>
        <dbReference type="ARBA" id="ARBA00013063"/>
    </source>
</evidence>
<dbReference type="InterPro" id="IPR000887">
    <property type="entry name" value="Aldlse_KDPG_KHG"/>
</dbReference>
<dbReference type="InterPro" id="IPR031338">
    <property type="entry name" value="KDPG/KHG_AS_2"/>
</dbReference>
<dbReference type="EMBL" id="QWGA01000003">
    <property type="protein sequence ID" value="RIJ31241.1"/>
    <property type="molecule type" value="Genomic_DNA"/>
</dbReference>
<gene>
    <name evidence="9" type="primary">eda</name>
    <name evidence="9" type="ORF">D1222_02965</name>
</gene>
<comment type="similarity">
    <text evidence="3">Belongs to the KHG/KDPG aldolase family.</text>
</comment>
<evidence type="ECO:0000313" key="10">
    <source>
        <dbReference type="Proteomes" id="UP000265845"/>
    </source>
</evidence>
<evidence type="ECO:0000256" key="2">
    <source>
        <dbReference type="ARBA" id="ARBA00004736"/>
    </source>
</evidence>
<comment type="catalytic activity">
    <reaction evidence="1">
        <text>2-dehydro-3-deoxy-6-phospho-D-gluconate = D-glyceraldehyde 3-phosphate + pyruvate</text>
        <dbReference type="Rhea" id="RHEA:17089"/>
        <dbReference type="ChEBI" id="CHEBI:15361"/>
        <dbReference type="ChEBI" id="CHEBI:57569"/>
        <dbReference type="ChEBI" id="CHEBI:59776"/>
        <dbReference type="EC" id="4.1.2.14"/>
    </reaction>
</comment>
<evidence type="ECO:0000256" key="4">
    <source>
        <dbReference type="ARBA" id="ARBA00011233"/>
    </source>
</evidence>
<evidence type="ECO:0000256" key="3">
    <source>
        <dbReference type="ARBA" id="ARBA00006906"/>
    </source>
</evidence>
<dbReference type="PROSITE" id="PS00160">
    <property type="entry name" value="ALDOLASE_KDPG_KHG_2"/>
    <property type="match status" value="1"/>
</dbReference>
<reference evidence="9 10" key="1">
    <citation type="submission" date="2018-08" db="EMBL/GenBank/DDBJ databases">
        <title>Henriciella mobilis sp. nov., isolated from seawater.</title>
        <authorList>
            <person name="Cheng H."/>
            <person name="Wu Y.-H."/>
            <person name="Xu X.-W."/>
            <person name="Guo L.-L."/>
        </authorList>
    </citation>
    <scope>NUCLEOTIDE SEQUENCE [LARGE SCALE GENOMIC DNA]</scope>
    <source>
        <strain evidence="9 10">CCUG67844</strain>
    </source>
</reference>
<evidence type="ECO:0000256" key="6">
    <source>
        <dbReference type="ARBA" id="ARBA00023239"/>
    </source>
</evidence>
<dbReference type="RefSeq" id="WP_119452738.1">
    <property type="nucleotide sequence ID" value="NZ_QWGA01000003.1"/>
</dbReference>
<sequence length="213" mass="21994">MKTMTAFRAAIDKAPIVPVLTVHEADHAEPLAEALLRGGLSSVEITLRTPAALEVIHRMSHVDDRLLVGAGTIISEGDVDASLKAGADFLVTPGASPLLLDALSNHDGVILPGVSTASEAMARFDEGYGVMKFFPAEAAGGAKFLKALSAPLPHIDFMPTGGVTPENAADYLSLPNVVAVGGSWIATADEMASGDWQAISDKAAAAVKLGRRA</sequence>
<comment type="caution">
    <text evidence="9">The sequence shown here is derived from an EMBL/GenBank/DDBJ whole genome shotgun (WGS) entry which is preliminary data.</text>
</comment>
<proteinExistence type="inferred from homology"/>
<keyword evidence="7" id="KW-0704">Schiff base</keyword>
<comment type="subunit">
    <text evidence="4">Homotrimer.</text>
</comment>
<dbReference type="InterPro" id="IPR031337">
    <property type="entry name" value="KDPG/KHG_AS_1"/>
</dbReference>
<evidence type="ECO:0000256" key="7">
    <source>
        <dbReference type="ARBA" id="ARBA00023270"/>
    </source>
</evidence>
<dbReference type="PANTHER" id="PTHR30246:SF1">
    <property type="entry name" value="2-DEHYDRO-3-DEOXY-6-PHOSPHOGALACTONATE ALDOLASE-RELATED"/>
    <property type="match status" value="1"/>
</dbReference>
<dbReference type="PROSITE" id="PS00159">
    <property type="entry name" value="ALDOLASE_KDPG_KHG_1"/>
    <property type="match status" value="1"/>
</dbReference>
<dbReference type="Pfam" id="PF01081">
    <property type="entry name" value="Aldolase"/>
    <property type="match status" value="1"/>
</dbReference>
<dbReference type="Gene3D" id="3.20.20.70">
    <property type="entry name" value="Aldolase class I"/>
    <property type="match status" value="1"/>
</dbReference>
<protein>
    <recommendedName>
        <fullName evidence="5">2-dehydro-3-deoxy-phosphogluconate aldolase</fullName>
        <ecNumber evidence="5">4.1.2.14</ecNumber>
    </recommendedName>
</protein>
<dbReference type="CDD" id="cd00452">
    <property type="entry name" value="KDPG_aldolase"/>
    <property type="match status" value="1"/>
</dbReference>
<evidence type="ECO:0000256" key="8">
    <source>
        <dbReference type="ARBA" id="ARBA00023277"/>
    </source>
</evidence>
<evidence type="ECO:0000313" key="9">
    <source>
        <dbReference type="EMBL" id="RIJ31241.1"/>
    </source>
</evidence>
<dbReference type="AlphaFoldDB" id="A0A399RKN0"/>
<name>A0A399RKN0_9PROT</name>
<dbReference type="NCBIfam" id="TIGR01182">
    <property type="entry name" value="eda"/>
    <property type="match status" value="1"/>
</dbReference>
<organism evidence="9 10">
    <name type="scientific">Henriciella algicola</name>
    <dbReference type="NCBI Taxonomy" id="1608422"/>
    <lineage>
        <taxon>Bacteria</taxon>
        <taxon>Pseudomonadati</taxon>
        <taxon>Pseudomonadota</taxon>
        <taxon>Alphaproteobacteria</taxon>
        <taxon>Hyphomonadales</taxon>
        <taxon>Hyphomonadaceae</taxon>
        <taxon>Henriciella</taxon>
    </lineage>
</organism>
<dbReference type="EC" id="4.1.2.14" evidence="5"/>